<sequence length="63" mass="7303">MGRIIASKRTPSVELADRIRKLAIEWQVWPTNEETAVNRARIDYYTRIGMDGRRINTMSIGPK</sequence>
<protein>
    <submittedName>
        <fullName evidence="1">Uncharacterized protein</fullName>
    </submittedName>
</protein>
<accession>A0ABX1VE95</accession>
<comment type="caution">
    <text evidence="1">The sequence shown here is derived from an EMBL/GenBank/DDBJ whole genome shotgun (WGS) entry which is preliminary data.</text>
</comment>
<keyword evidence="2" id="KW-1185">Reference proteome</keyword>
<name>A0ABX1VE95_9PLAN</name>
<reference evidence="1 2" key="1">
    <citation type="journal article" date="2020" name="Syst. Appl. Microbiol.">
        <title>Alienimonas chondri sp. nov., a novel planctomycete isolated from the biofilm of the red alga Chondrus crispus.</title>
        <authorList>
            <person name="Vitorino I."/>
            <person name="Albuquerque L."/>
            <person name="Wiegand S."/>
            <person name="Kallscheuer N."/>
            <person name="da Costa M.S."/>
            <person name="Lobo-da-Cunha A."/>
            <person name="Jogler C."/>
            <person name="Lage O.M."/>
        </authorList>
    </citation>
    <scope>NUCLEOTIDE SEQUENCE [LARGE SCALE GENOMIC DNA]</scope>
    <source>
        <strain evidence="1 2">LzC2</strain>
    </source>
</reference>
<evidence type="ECO:0000313" key="2">
    <source>
        <dbReference type="Proteomes" id="UP000609651"/>
    </source>
</evidence>
<gene>
    <name evidence="1" type="ORF">LzC2_16790</name>
</gene>
<proteinExistence type="predicted"/>
<dbReference type="Proteomes" id="UP000609651">
    <property type="component" value="Unassembled WGS sequence"/>
</dbReference>
<evidence type="ECO:0000313" key="1">
    <source>
        <dbReference type="EMBL" id="NNJ25607.1"/>
    </source>
</evidence>
<dbReference type="EMBL" id="WTPX01000043">
    <property type="protein sequence ID" value="NNJ25607.1"/>
    <property type="molecule type" value="Genomic_DNA"/>
</dbReference>
<organism evidence="1 2">
    <name type="scientific">Alienimonas chondri</name>
    <dbReference type="NCBI Taxonomy" id="2681879"/>
    <lineage>
        <taxon>Bacteria</taxon>
        <taxon>Pseudomonadati</taxon>
        <taxon>Planctomycetota</taxon>
        <taxon>Planctomycetia</taxon>
        <taxon>Planctomycetales</taxon>
        <taxon>Planctomycetaceae</taxon>
        <taxon>Alienimonas</taxon>
    </lineage>
</organism>